<evidence type="ECO:0000256" key="6">
    <source>
        <dbReference type="SAM" id="MobiDB-lite"/>
    </source>
</evidence>
<dbReference type="EMBL" id="QPKB01000003">
    <property type="protein sequence ID" value="RWR80060.1"/>
    <property type="molecule type" value="Genomic_DNA"/>
</dbReference>
<evidence type="ECO:0000256" key="4">
    <source>
        <dbReference type="ARBA" id="ARBA00023163"/>
    </source>
</evidence>
<evidence type="ECO:0000313" key="8">
    <source>
        <dbReference type="EMBL" id="RWR80060.1"/>
    </source>
</evidence>
<reference evidence="8 9" key="1">
    <citation type="journal article" date="2019" name="Nat. Plants">
        <title>Stout camphor tree genome fills gaps in understanding of flowering plant genome evolution.</title>
        <authorList>
            <person name="Chaw S.M."/>
            <person name="Liu Y.C."/>
            <person name="Wu Y.W."/>
            <person name="Wang H.Y."/>
            <person name="Lin C.I."/>
            <person name="Wu C.S."/>
            <person name="Ke H.M."/>
            <person name="Chang L.Y."/>
            <person name="Hsu C.Y."/>
            <person name="Yang H.T."/>
            <person name="Sudianto E."/>
            <person name="Hsu M.H."/>
            <person name="Wu K.P."/>
            <person name="Wang L.N."/>
            <person name="Leebens-Mack J.H."/>
            <person name="Tsai I.J."/>
        </authorList>
    </citation>
    <scope>NUCLEOTIDE SEQUENCE [LARGE SCALE GENOMIC DNA]</scope>
    <source>
        <strain evidence="9">cv. Chaw 1501</strain>
        <tissue evidence="8">Young leaves</tissue>
    </source>
</reference>
<keyword evidence="5" id="KW-0539">Nucleus</keyword>
<feature type="domain" description="MADS-box" evidence="7">
    <location>
        <begin position="36"/>
        <end position="75"/>
    </location>
</feature>
<dbReference type="Gene3D" id="3.40.1810.10">
    <property type="entry name" value="Transcription factor, MADS-box"/>
    <property type="match status" value="1"/>
</dbReference>
<keyword evidence="9" id="KW-1185">Reference proteome</keyword>
<gene>
    <name evidence="8" type="ORF">CKAN_00867400</name>
</gene>
<comment type="subcellular location">
    <subcellularLocation>
        <location evidence="1">Nucleus</location>
    </subcellularLocation>
</comment>
<evidence type="ECO:0000256" key="5">
    <source>
        <dbReference type="ARBA" id="ARBA00023242"/>
    </source>
</evidence>
<dbReference type="PANTHER" id="PTHR11945:SF534">
    <property type="entry name" value="MYOCYTE-SPECIFIC ENHANCER FACTOR 2"/>
    <property type="match status" value="1"/>
</dbReference>
<dbReference type="GO" id="GO:0045893">
    <property type="term" value="P:positive regulation of DNA-templated transcription"/>
    <property type="evidence" value="ECO:0007669"/>
    <property type="project" value="UniProtKB-ARBA"/>
</dbReference>
<dbReference type="GO" id="GO:0000978">
    <property type="term" value="F:RNA polymerase II cis-regulatory region sequence-specific DNA binding"/>
    <property type="evidence" value="ECO:0007669"/>
    <property type="project" value="TreeGrafter"/>
</dbReference>
<dbReference type="InterPro" id="IPR002100">
    <property type="entry name" value="TF_MADSbox"/>
</dbReference>
<evidence type="ECO:0000256" key="2">
    <source>
        <dbReference type="ARBA" id="ARBA00023015"/>
    </source>
</evidence>
<dbReference type="GO" id="GO:0046983">
    <property type="term" value="F:protein dimerization activity"/>
    <property type="evidence" value="ECO:0007669"/>
    <property type="project" value="InterPro"/>
</dbReference>
<accession>A0A443NNC6</accession>
<protein>
    <recommendedName>
        <fullName evidence="7">MADS-box domain-containing protein</fullName>
    </recommendedName>
</protein>
<comment type="caution">
    <text evidence="8">The sequence shown here is derived from an EMBL/GenBank/DDBJ whole genome shotgun (WGS) entry which is preliminary data.</text>
</comment>
<dbReference type="SUPFAM" id="SSF55455">
    <property type="entry name" value="SRF-like"/>
    <property type="match status" value="1"/>
</dbReference>
<keyword evidence="3" id="KW-0238">DNA-binding</keyword>
<evidence type="ECO:0000259" key="7">
    <source>
        <dbReference type="PROSITE" id="PS50066"/>
    </source>
</evidence>
<keyword evidence="2" id="KW-0805">Transcription regulation</keyword>
<feature type="region of interest" description="Disordered" evidence="6">
    <location>
        <begin position="1"/>
        <end position="22"/>
    </location>
</feature>
<evidence type="ECO:0000256" key="1">
    <source>
        <dbReference type="ARBA" id="ARBA00004123"/>
    </source>
</evidence>
<dbReference type="GO" id="GO:0000981">
    <property type="term" value="F:DNA-binding transcription factor activity, RNA polymerase II-specific"/>
    <property type="evidence" value="ECO:0007669"/>
    <property type="project" value="TreeGrafter"/>
</dbReference>
<dbReference type="Pfam" id="PF00319">
    <property type="entry name" value="SRF-TF"/>
    <property type="match status" value="1"/>
</dbReference>
<sequence length="257" mass="28444">MPLKIRKGRESSRTLLPPPVLPTQLPPVPRQRRFGARSGAGLFKKAQELSKFSGCEIAIIAFSGVGKFFTFGSSDFDHIISRYLSITTTSTFTSPVKGLQVECQPPNHLEHHVMEVSNQEFEQENLFISQTHQMVSSSSSITTAELPPTVPEHSSEHDLTGVHPWNGWDQFYSQFDERGGEEWNECGFDIGPASAPTFFQSVQEDEQYPSGSSFFQPAEEGYGCGLPSFHSLTPNQADEGAILPFDDGGYGFESSWL</sequence>
<dbReference type="Proteomes" id="UP000283530">
    <property type="component" value="Unassembled WGS sequence"/>
</dbReference>
<dbReference type="PANTHER" id="PTHR11945">
    <property type="entry name" value="MADS BOX PROTEIN"/>
    <property type="match status" value="1"/>
</dbReference>
<organism evidence="8 9">
    <name type="scientific">Cinnamomum micranthum f. kanehirae</name>
    <dbReference type="NCBI Taxonomy" id="337451"/>
    <lineage>
        <taxon>Eukaryota</taxon>
        <taxon>Viridiplantae</taxon>
        <taxon>Streptophyta</taxon>
        <taxon>Embryophyta</taxon>
        <taxon>Tracheophyta</taxon>
        <taxon>Spermatophyta</taxon>
        <taxon>Magnoliopsida</taxon>
        <taxon>Magnoliidae</taxon>
        <taxon>Laurales</taxon>
        <taxon>Lauraceae</taxon>
        <taxon>Cinnamomum</taxon>
    </lineage>
</organism>
<evidence type="ECO:0000256" key="3">
    <source>
        <dbReference type="ARBA" id="ARBA00023125"/>
    </source>
</evidence>
<keyword evidence="4" id="KW-0804">Transcription</keyword>
<dbReference type="GO" id="GO:0005634">
    <property type="term" value="C:nucleus"/>
    <property type="evidence" value="ECO:0007669"/>
    <property type="project" value="UniProtKB-SubCell"/>
</dbReference>
<name>A0A443NNC6_9MAGN</name>
<dbReference type="AlphaFoldDB" id="A0A443NNC6"/>
<proteinExistence type="predicted"/>
<dbReference type="InterPro" id="IPR036879">
    <property type="entry name" value="TF_MADSbox_sf"/>
</dbReference>
<dbReference type="PROSITE" id="PS50066">
    <property type="entry name" value="MADS_BOX_2"/>
    <property type="match status" value="1"/>
</dbReference>
<evidence type="ECO:0000313" key="9">
    <source>
        <dbReference type="Proteomes" id="UP000283530"/>
    </source>
</evidence>